<dbReference type="InterPro" id="IPR002625">
    <property type="entry name" value="Smr_dom"/>
</dbReference>
<evidence type="ECO:0000313" key="2">
    <source>
        <dbReference type="EMBL" id="KKR34890.1"/>
    </source>
</evidence>
<dbReference type="STRING" id="1619037.UT67_C0005G0002"/>
<proteinExistence type="predicted"/>
<dbReference type="AlphaFoldDB" id="A0A0G0SJK4"/>
<reference evidence="2 3" key="1">
    <citation type="journal article" date="2015" name="Nature">
        <title>rRNA introns, odd ribosomes, and small enigmatic genomes across a large radiation of phyla.</title>
        <authorList>
            <person name="Brown C.T."/>
            <person name="Hug L.A."/>
            <person name="Thomas B.C."/>
            <person name="Sharon I."/>
            <person name="Castelle C.J."/>
            <person name="Singh A."/>
            <person name="Wilkins M.J."/>
            <person name="Williams K.H."/>
            <person name="Banfield J.F."/>
        </authorList>
    </citation>
    <scope>NUCLEOTIDE SEQUENCE [LARGE SCALE GENOMIC DNA]</scope>
</reference>
<organism evidence="2 3">
    <name type="scientific">Candidatus Magasanikbacteria bacterium GW2011_GWA2_40_10</name>
    <dbReference type="NCBI Taxonomy" id="1619037"/>
    <lineage>
        <taxon>Bacteria</taxon>
        <taxon>Candidatus Magasanikiibacteriota</taxon>
    </lineage>
</organism>
<dbReference type="Gene3D" id="3.30.1370.110">
    <property type="match status" value="1"/>
</dbReference>
<dbReference type="Pfam" id="PF01713">
    <property type="entry name" value="Smr"/>
    <property type="match status" value="1"/>
</dbReference>
<dbReference type="Proteomes" id="UP000034855">
    <property type="component" value="Unassembled WGS sequence"/>
</dbReference>
<protein>
    <recommendedName>
        <fullName evidence="1">Smr domain-containing protein</fullName>
    </recommendedName>
</protein>
<dbReference type="SUPFAM" id="SSF160443">
    <property type="entry name" value="SMR domain-like"/>
    <property type="match status" value="1"/>
</dbReference>
<evidence type="ECO:0000313" key="3">
    <source>
        <dbReference type="Proteomes" id="UP000034855"/>
    </source>
</evidence>
<sequence length="93" mass="10576">MQKSEAQIFAAELGLKIPQLDLHDKFLHEVIDEIKSFVLENYNMDKEMVRIIYGGGAGKMREEVLSILKSKEMKNIIDSTDVKEGSCVVVFKD</sequence>
<feature type="domain" description="Smr" evidence="1">
    <location>
        <begin position="20"/>
        <end position="85"/>
    </location>
</feature>
<evidence type="ECO:0000259" key="1">
    <source>
        <dbReference type="Pfam" id="PF01713"/>
    </source>
</evidence>
<dbReference type="InterPro" id="IPR036063">
    <property type="entry name" value="Smr_dom_sf"/>
</dbReference>
<accession>A0A0G0SJK4</accession>
<comment type="caution">
    <text evidence="2">The sequence shown here is derived from an EMBL/GenBank/DDBJ whole genome shotgun (WGS) entry which is preliminary data.</text>
</comment>
<dbReference type="EMBL" id="LBXR01000005">
    <property type="protein sequence ID" value="KKR34890.1"/>
    <property type="molecule type" value="Genomic_DNA"/>
</dbReference>
<gene>
    <name evidence="2" type="ORF">UT67_C0005G0002</name>
</gene>
<name>A0A0G0SJK4_9BACT</name>